<evidence type="ECO:0000256" key="3">
    <source>
        <dbReference type="ARBA" id="ARBA00023125"/>
    </source>
</evidence>
<comment type="caution">
    <text evidence="8">The sequence shown here is derived from an EMBL/GenBank/DDBJ whole genome shotgun (WGS) entry which is preliminary data.</text>
</comment>
<dbReference type="SUPFAM" id="SSF57701">
    <property type="entry name" value="Zn2/Cys6 DNA-binding domain"/>
    <property type="match status" value="1"/>
</dbReference>
<feature type="compositionally biased region" description="Low complexity" evidence="6">
    <location>
        <begin position="417"/>
        <end position="432"/>
    </location>
</feature>
<dbReference type="GeneID" id="98147959"/>
<dbReference type="CDD" id="cd00067">
    <property type="entry name" value="GAL4"/>
    <property type="match status" value="1"/>
</dbReference>
<evidence type="ECO:0000313" key="8">
    <source>
        <dbReference type="EMBL" id="KAL2867505.1"/>
    </source>
</evidence>
<keyword evidence="3" id="KW-0238">DNA-binding</keyword>
<proteinExistence type="predicted"/>
<keyword evidence="9" id="KW-1185">Reference proteome</keyword>
<gene>
    <name evidence="8" type="ORF">BJX67DRAFT_380858</name>
</gene>
<evidence type="ECO:0000259" key="7">
    <source>
        <dbReference type="PROSITE" id="PS50048"/>
    </source>
</evidence>
<feature type="region of interest" description="Disordered" evidence="6">
    <location>
        <begin position="332"/>
        <end position="359"/>
    </location>
</feature>
<accession>A0ABR4LSI3</accession>
<dbReference type="SMART" id="SM00066">
    <property type="entry name" value="GAL4"/>
    <property type="match status" value="1"/>
</dbReference>
<dbReference type="InterPro" id="IPR050675">
    <property type="entry name" value="OAF3"/>
</dbReference>
<keyword evidence="5" id="KW-0539">Nucleus</keyword>
<keyword evidence="1" id="KW-0479">Metal-binding</keyword>
<dbReference type="InterPro" id="IPR001138">
    <property type="entry name" value="Zn2Cys6_DnaBD"/>
</dbReference>
<reference evidence="8 9" key="1">
    <citation type="submission" date="2024-07" db="EMBL/GenBank/DDBJ databases">
        <title>Section-level genome sequencing and comparative genomics of Aspergillus sections Usti and Cavernicolus.</title>
        <authorList>
            <consortium name="Lawrence Berkeley National Laboratory"/>
            <person name="Nybo J.L."/>
            <person name="Vesth T.C."/>
            <person name="Theobald S."/>
            <person name="Frisvad J.C."/>
            <person name="Larsen T.O."/>
            <person name="Kjaerboelling I."/>
            <person name="Rothschild-Mancinelli K."/>
            <person name="Lyhne E.K."/>
            <person name="Kogle M.E."/>
            <person name="Barry K."/>
            <person name="Clum A."/>
            <person name="Na H."/>
            <person name="Ledsgaard L."/>
            <person name="Lin J."/>
            <person name="Lipzen A."/>
            <person name="Kuo A."/>
            <person name="Riley R."/>
            <person name="Mondo S."/>
            <person name="Labutti K."/>
            <person name="Haridas S."/>
            <person name="Pangalinan J."/>
            <person name="Salamov A.A."/>
            <person name="Simmons B.A."/>
            <person name="Magnuson J.K."/>
            <person name="Chen J."/>
            <person name="Drula E."/>
            <person name="Henrissat B."/>
            <person name="Wiebenga A."/>
            <person name="Lubbers R.J."/>
            <person name="Gomes A.C."/>
            <person name="Macurrencykelacurrency M.R."/>
            <person name="Stajich J."/>
            <person name="Grigoriev I.V."/>
            <person name="Mortensen U.H."/>
            <person name="De Vries R.P."/>
            <person name="Baker S.E."/>
            <person name="Andersen M.R."/>
        </authorList>
    </citation>
    <scope>NUCLEOTIDE SEQUENCE [LARGE SCALE GENOMIC DNA]</scope>
    <source>
        <strain evidence="8 9">CBS 449.75</strain>
    </source>
</reference>
<dbReference type="InterPro" id="IPR036864">
    <property type="entry name" value="Zn2-C6_fun-type_DNA-bd_sf"/>
</dbReference>
<keyword evidence="4" id="KW-0804">Transcription</keyword>
<protein>
    <submittedName>
        <fullName evidence="8">Aflatoxin regulatory protein-domain-containing protein</fullName>
    </submittedName>
</protein>
<sequence>MESTAIHPQHASQRPPTTAGTQGTRKLRESCISCSRSKVKCDKEKPTCGRCVRRGLPCEYMVSRRTGRTRVIGVEKPQAAAVSTTTVAPGPGTTDISMSSTGMGNGNAPSSHARIPSTAAPSHLAMPVVTPHTTAITARQSPKSTHIQSPANETDLWNSILSPNASSSTDLSSLLSVNTDISQLFASLSPSHLDDPDEMDTDLRTQGLADLSVADPAGATFMQGMEGADSLMPVIPTAKTHPCCLAICLDIMMRLFPNARVGCERPGSHHESSKLCTIESVIEDNKEILDTVQTVLECRCAEDEYVAALVSLIVLKVLGWYVAVARDRSSDPIRDDGPGWASEGGSSLGSHTRRESASSFEEQVLHLPTVVGGYCVDGHHQSRMAAQLVLSELYRVQRLVTLVGRRLETLRHRTSGHDSSGSTSSASSSVPDPGGGSMVLPGTPSHPLSASTLAHLEEDLRKRLRVVSSETIDILRRA</sequence>
<organism evidence="8 9">
    <name type="scientific">Aspergillus lucknowensis</name>
    <dbReference type="NCBI Taxonomy" id="176173"/>
    <lineage>
        <taxon>Eukaryota</taxon>
        <taxon>Fungi</taxon>
        <taxon>Dikarya</taxon>
        <taxon>Ascomycota</taxon>
        <taxon>Pezizomycotina</taxon>
        <taxon>Eurotiomycetes</taxon>
        <taxon>Eurotiomycetidae</taxon>
        <taxon>Eurotiales</taxon>
        <taxon>Aspergillaceae</taxon>
        <taxon>Aspergillus</taxon>
        <taxon>Aspergillus subgen. Nidulantes</taxon>
    </lineage>
</organism>
<keyword evidence="2" id="KW-0805">Transcription regulation</keyword>
<dbReference type="PANTHER" id="PTHR31069">
    <property type="entry name" value="OLEATE-ACTIVATED TRANSCRIPTION FACTOR 1-RELATED"/>
    <property type="match status" value="1"/>
</dbReference>
<dbReference type="Pfam" id="PF00172">
    <property type="entry name" value="Zn_clus"/>
    <property type="match status" value="1"/>
</dbReference>
<evidence type="ECO:0000256" key="4">
    <source>
        <dbReference type="ARBA" id="ARBA00023163"/>
    </source>
</evidence>
<dbReference type="Pfam" id="PF08493">
    <property type="entry name" value="AflR"/>
    <property type="match status" value="1"/>
</dbReference>
<evidence type="ECO:0000256" key="6">
    <source>
        <dbReference type="SAM" id="MobiDB-lite"/>
    </source>
</evidence>
<dbReference type="Gene3D" id="4.10.240.10">
    <property type="entry name" value="Zn(2)-C6 fungal-type DNA-binding domain"/>
    <property type="match status" value="1"/>
</dbReference>
<feature type="region of interest" description="Disordered" evidence="6">
    <location>
        <begin position="411"/>
        <end position="449"/>
    </location>
</feature>
<evidence type="ECO:0000256" key="2">
    <source>
        <dbReference type="ARBA" id="ARBA00023015"/>
    </source>
</evidence>
<evidence type="ECO:0000256" key="5">
    <source>
        <dbReference type="ARBA" id="ARBA00023242"/>
    </source>
</evidence>
<evidence type="ECO:0000313" key="9">
    <source>
        <dbReference type="Proteomes" id="UP001610432"/>
    </source>
</evidence>
<dbReference type="PROSITE" id="PS50048">
    <property type="entry name" value="ZN2_CY6_FUNGAL_2"/>
    <property type="match status" value="1"/>
</dbReference>
<dbReference type="EMBL" id="JBFXLQ010000018">
    <property type="protein sequence ID" value="KAL2867505.1"/>
    <property type="molecule type" value="Genomic_DNA"/>
</dbReference>
<dbReference type="RefSeq" id="XP_070886484.1">
    <property type="nucleotide sequence ID" value="XM_071032887.1"/>
</dbReference>
<evidence type="ECO:0000256" key="1">
    <source>
        <dbReference type="ARBA" id="ARBA00022723"/>
    </source>
</evidence>
<feature type="domain" description="Zn(2)-C6 fungal-type" evidence="7">
    <location>
        <begin position="30"/>
        <end position="60"/>
    </location>
</feature>
<dbReference type="PROSITE" id="PS00463">
    <property type="entry name" value="ZN2_CY6_FUNGAL_1"/>
    <property type="match status" value="1"/>
</dbReference>
<feature type="compositionally biased region" description="Polar residues" evidence="6">
    <location>
        <begin position="10"/>
        <end position="24"/>
    </location>
</feature>
<dbReference type="PANTHER" id="PTHR31069:SF31">
    <property type="entry name" value="MONODICTYPHENONE CLUSTER TRANSCRIPTION FACTOR-RELATED"/>
    <property type="match status" value="1"/>
</dbReference>
<dbReference type="Proteomes" id="UP001610432">
    <property type="component" value="Unassembled WGS sequence"/>
</dbReference>
<name>A0ABR4LSI3_9EURO</name>
<dbReference type="InterPro" id="IPR013700">
    <property type="entry name" value="AflR"/>
</dbReference>
<feature type="region of interest" description="Disordered" evidence="6">
    <location>
        <begin position="1"/>
        <end position="25"/>
    </location>
</feature>
<dbReference type="PRINTS" id="PR00755">
    <property type="entry name" value="AFLATOXINBRP"/>
</dbReference>